<feature type="chain" id="PRO_5039138264" description="Lipoprotein" evidence="1">
    <location>
        <begin position="27"/>
        <end position="151"/>
    </location>
</feature>
<keyword evidence="1" id="KW-0732">Signal</keyword>
<protein>
    <recommendedName>
        <fullName evidence="4">Lipoprotein</fullName>
    </recommendedName>
</protein>
<feature type="signal peptide" evidence="1">
    <location>
        <begin position="1"/>
        <end position="26"/>
    </location>
</feature>
<evidence type="ECO:0008006" key="4">
    <source>
        <dbReference type="Google" id="ProtNLM"/>
    </source>
</evidence>
<name>A0A930UZJ3_9ACTN</name>
<organism evidence="2 3">
    <name type="scientific">Nocardioides acrostichi</name>
    <dbReference type="NCBI Taxonomy" id="2784339"/>
    <lineage>
        <taxon>Bacteria</taxon>
        <taxon>Bacillati</taxon>
        <taxon>Actinomycetota</taxon>
        <taxon>Actinomycetes</taxon>
        <taxon>Propionibacteriales</taxon>
        <taxon>Nocardioidaceae</taxon>
        <taxon>Nocardioides</taxon>
    </lineage>
</organism>
<dbReference type="PROSITE" id="PS51257">
    <property type="entry name" value="PROKAR_LIPOPROTEIN"/>
    <property type="match status" value="1"/>
</dbReference>
<dbReference type="EMBL" id="JADIVZ010000015">
    <property type="protein sequence ID" value="MBF4163783.1"/>
    <property type="molecule type" value="Genomic_DNA"/>
</dbReference>
<proteinExistence type="predicted"/>
<dbReference type="AlphaFoldDB" id="A0A930UZJ3"/>
<evidence type="ECO:0000256" key="1">
    <source>
        <dbReference type="SAM" id="SignalP"/>
    </source>
</evidence>
<keyword evidence="3" id="KW-1185">Reference proteome</keyword>
<accession>A0A930UZJ3</accession>
<comment type="caution">
    <text evidence="2">The sequence shown here is derived from an EMBL/GenBank/DDBJ whole genome shotgun (WGS) entry which is preliminary data.</text>
</comment>
<dbReference type="Proteomes" id="UP000656804">
    <property type="component" value="Unassembled WGS sequence"/>
</dbReference>
<dbReference type="RefSeq" id="WP_194505047.1">
    <property type="nucleotide sequence ID" value="NZ_JADIVZ010000015.1"/>
</dbReference>
<reference evidence="2" key="1">
    <citation type="submission" date="2020-11" db="EMBL/GenBank/DDBJ databases">
        <title>Nocardioides sp. CBS4Y-1, whole genome shotgun sequence.</title>
        <authorList>
            <person name="Tuo L."/>
        </authorList>
    </citation>
    <scope>NUCLEOTIDE SEQUENCE</scope>
    <source>
        <strain evidence="2">CBS4Y-1</strain>
    </source>
</reference>
<sequence length="151" mass="16270">MTILSRTTRPAALLSATLLAASLGLAGCGNSTDAYCDQLKESKSTLNSLDSSDADIDKAFDTFEKLGDEAPDEVADDWDTLNEGVDKFQEALDDAGVDTSDLSNLDPSTIDSDKLEELEAASQELSDSKYQDALQNIEEHAKEECNVDLED</sequence>
<evidence type="ECO:0000313" key="3">
    <source>
        <dbReference type="Proteomes" id="UP000656804"/>
    </source>
</evidence>
<gene>
    <name evidence="2" type="ORF">ISG29_19075</name>
</gene>
<evidence type="ECO:0000313" key="2">
    <source>
        <dbReference type="EMBL" id="MBF4163783.1"/>
    </source>
</evidence>